<comment type="caution">
    <text evidence="1">The sequence shown here is derived from an EMBL/GenBank/DDBJ whole genome shotgun (WGS) entry which is preliminary data.</text>
</comment>
<organism evidence="1 2">
    <name type="scientific">Ephemerocybe angulata</name>
    <dbReference type="NCBI Taxonomy" id="980116"/>
    <lineage>
        <taxon>Eukaryota</taxon>
        <taxon>Fungi</taxon>
        <taxon>Dikarya</taxon>
        <taxon>Basidiomycota</taxon>
        <taxon>Agaricomycotina</taxon>
        <taxon>Agaricomycetes</taxon>
        <taxon>Agaricomycetidae</taxon>
        <taxon>Agaricales</taxon>
        <taxon>Agaricineae</taxon>
        <taxon>Psathyrellaceae</taxon>
        <taxon>Ephemerocybe</taxon>
    </lineage>
</organism>
<sequence>WLSSSPPRSIDSAPAARTSRFAFASLLAARQRQSGAKHCKATVSARWACYTSPISQTTCARWTAPENKLPNSFQV</sequence>
<reference evidence="1 2" key="1">
    <citation type="submission" date="2020-07" db="EMBL/GenBank/DDBJ databases">
        <title>Comparative genomics of pyrophilous fungi reveals a link between fire events and developmental genes.</title>
        <authorList>
            <consortium name="DOE Joint Genome Institute"/>
            <person name="Steindorff A.S."/>
            <person name="Carver A."/>
            <person name="Calhoun S."/>
            <person name="Stillman K."/>
            <person name="Liu H."/>
            <person name="Lipzen A."/>
            <person name="Pangilinan J."/>
            <person name="Labutti K."/>
            <person name="Bruns T.D."/>
            <person name="Grigoriev I.V."/>
        </authorList>
    </citation>
    <scope>NUCLEOTIDE SEQUENCE [LARGE SCALE GENOMIC DNA]</scope>
    <source>
        <strain evidence="1 2">CBS 144469</strain>
    </source>
</reference>
<name>A0A8H6M4Z1_9AGAR</name>
<evidence type="ECO:0000313" key="1">
    <source>
        <dbReference type="EMBL" id="KAF6754880.1"/>
    </source>
</evidence>
<keyword evidence="2" id="KW-1185">Reference proteome</keyword>
<dbReference type="AlphaFoldDB" id="A0A8H6M4Z1"/>
<dbReference type="Proteomes" id="UP000521943">
    <property type="component" value="Unassembled WGS sequence"/>
</dbReference>
<evidence type="ECO:0000313" key="2">
    <source>
        <dbReference type="Proteomes" id="UP000521943"/>
    </source>
</evidence>
<accession>A0A8H6M4Z1</accession>
<gene>
    <name evidence="1" type="ORF">DFP72DRAFT_1169873</name>
</gene>
<proteinExistence type="predicted"/>
<dbReference type="EMBL" id="JACGCI010000032">
    <property type="protein sequence ID" value="KAF6754880.1"/>
    <property type="molecule type" value="Genomic_DNA"/>
</dbReference>
<protein>
    <submittedName>
        <fullName evidence="1">Uncharacterized protein</fullName>
    </submittedName>
</protein>
<feature type="non-terminal residue" evidence="1">
    <location>
        <position position="1"/>
    </location>
</feature>